<dbReference type="Proteomes" id="UP000588017">
    <property type="component" value="Unassembled WGS sequence"/>
</dbReference>
<dbReference type="InterPro" id="IPR036188">
    <property type="entry name" value="FAD/NAD-bd_sf"/>
</dbReference>
<dbReference type="PRINTS" id="PR00368">
    <property type="entry name" value="FADPNR"/>
</dbReference>
<dbReference type="Pfam" id="PF04324">
    <property type="entry name" value="Fer2_BFD"/>
    <property type="match status" value="1"/>
</dbReference>
<dbReference type="EMBL" id="JACHEH010000005">
    <property type="protein sequence ID" value="MBB6168730.1"/>
    <property type="molecule type" value="Genomic_DNA"/>
</dbReference>
<dbReference type="RefSeq" id="WP_183335059.1">
    <property type="nucleotide sequence ID" value="NZ_BMHX01000005.1"/>
</dbReference>
<evidence type="ECO:0000259" key="2">
    <source>
        <dbReference type="Pfam" id="PF04324"/>
    </source>
</evidence>
<evidence type="ECO:0000259" key="3">
    <source>
        <dbReference type="Pfam" id="PF07992"/>
    </source>
</evidence>
<dbReference type="PIRSF" id="PIRSF037495">
    <property type="entry name" value="Opine_OX_OoxA/HcnB"/>
    <property type="match status" value="1"/>
</dbReference>
<evidence type="ECO:0000313" key="5">
    <source>
        <dbReference type="Proteomes" id="UP000588017"/>
    </source>
</evidence>
<dbReference type="PRINTS" id="PR00469">
    <property type="entry name" value="PNDRDTASEII"/>
</dbReference>
<organism evidence="4 5">
    <name type="scientific">Chelatococcus composti</name>
    <dbReference type="NCBI Taxonomy" id="1743235"/>
    <lineage>
        <taxon>Bacteria</taxon>
        <taxon>Pseudomonadati</taxon>
        <taxon>Pseudomonadota</taxon>
        <taxon>Alphaproteobacteria</taxon>
        <taxon>Hyphomicrobiales</taxon>
        <taxon>Chelatococcaceae</taxon>
        <taxon>Chelatococcus</taxon>
    </lineage>
</organism>
<reference evidence="4 5" key="1">
    <citation type="submission" date="2020-08" db="EMBL/GenBank/DDBJ databases">
        <title>Genomic Encyclopedia of Type Strains, Phase IV (KMG-IV): sequencing the most valuable type-strain genomes for metagenomic binning, comparative biology and taxonomic classification.</title>
        <authorList>
            <person name="Goeker M."/>
        </authorList>
    </citation>
    <scope>NUCLEOTIDE SEQUENCE [LARGE SCALE GENOMIC DNA]</scope>
    <source>
        <strain evidence="4 5">DSM 101465</strain>
    </source>
</reference>
<dbReference type="InterPro" id="IPR041854">
    <property type="entry name" value="BFD-like_2Fe2S-bd_dom_sf"/>
</dbReference>
<dbReference type="Pfam" id="PF07992">
    <property type="entry name" value="Pyr_redox_2"/>
    <property type="match status" value="1"/>
</dbReference>
<accession>A0A841K9E2</accession>
<dbReference type="AlphaFoldDB" id="A0A841K9E2"/>
<dbReference type="PANTHER" id="PTHR42949">
    <property type="entry name" value="ANAEROBIC GLYCEROL-3-PHOSPHATE DEHYDROGENASE SUBUNIT B"/>
    <property type="match status" value="1"/>
</dbReference>
<dbReference type="Gene3D" id="1.10.10.1100">
    <property type="entry name" value="BFD-like [2Fe-2S]-binding domain"/>
    <property type="match status" value="1"/>
</dbReference>
<sequence length="455" mass="48420">MAEVVIVGAGPAGIRAAGVLAAQGLRPILVDEGRQAGGQGYRHPSPGLALDMDALMGTEAGKYRALHADFAELLPLIDYRPRTLVWGIEERRLHCMRDGRQMTIPFDVLVIATGAMDRVAPLPGWTLPGVFTLGGAQAVLKDQGCLIGRRVAFLGASPLLSLAALQYRKLSAQVVAVCDTSPFRDKIAALPRLAAVPRTLARGIAYLAALKSARVPLFHGVTPLAIEGDREVTALRFLDGRGRERRITCDAVALGYGLKPETQLAELAGARFAFDAHFRLWLPVTDEDGRAGEGLYLAGDGATIGGADAAEASGTLAALAVLHDLGLRPSVDERPALRRRLARLRRFQHGLARAFRWPGPALSRVPDEVTVCRCEHVTAGDIRRAMDADLGPVDVNRVKAITRCGMGRCQGRVCGPALQEIAAAHAGLEAEAVGRLRGQAPVKPIPIGLLAEEHA</sequence>
<dbReference type="InterPro" id="IPR017224">
    <property type="entry name" value="Opine_Oxase_asu/HCN_bsu"/>
</dbReference>
<dbReference type="SUPFAM" id="SSF51905">
    <property type="entry name" value="FAD/NAD(P)-binding domain"/>
    <property type="match status" value="1"/>
</dbReference>
<feature type="domain" description="FAD/NAD(P)-binding" evidence="3">
    <location>
        <begin position="3"/>
        <end position="314"/>
    </location>
</feature>
<dbReference type="InterPro" id="IPR051691">
    <property type="entry name" value="Metab_Enz_Cyan_OpOx_G3PDH"/>
</dbReference>
<dbReference type="InterPro" id="IPR023753">
    <property type="entry name" value="FAD/NAD-binding_dom"/>
</dbReference>
<comment type="caution">
    <text evidence="4">The sequence shown here is derived from an EMBL/GenBank/DDBJ whole genome shotgun (WGS) entry which is preliminary data.</text>
</comment>
<gene>
    <name evidence="4" type="ORF">HNQ73_002367</name>
</gene>
<dbReference type="GO" id="GO:0016491">
    <property type="term" value="F:oxidoreductase activity"/>
    <property type="evidence" value="ECO:0007669"/>
    <property type="project" value="UniProtKB-KW"/>
</dbReference>
<feature type="domain" description="BFD-like [2Fe-2S]-binding" evidence="2">
    <location>
        <begin position="371"/>
        <end position="422"/>
    </location>
</feature>
<evidence type="ECO:0000313" key="4">
    <source>
        <dbReference type="EMBL" id="MBB6168730.1"/>
    </source>
</evidence>
<dbReference type="Gene3D" id="3.50.50.60">
    <property type="entry name" value="FAD/NAD(P)-binding domain"/>
    <property type="match status" value="2"/>
</dbReference>
<proteinExistence type="predicted"/>
<dbReference type="CDD" id="cd19946">
    <property type="entry name" value="GlpA-like_Fer2_BFD-like"/>
    <property type="match status" value="1"/>
</dbReference>
<dbReference type="InterPro" id="IPR007419">
    <property type="entry name" value="BFD-like_2Fe2S-bd_dom"/>
</dbReference>
<dbReference type="Gene3D" id="3.40.50.720">
    <property type="entry name" value="NAD(P)-binding Rossmann-like Domain"/>
    <property type="match status" value="1"/>
</dbReference>
<evidence type="ECO:0000256" key="1">
    <source>
        <dbReference type="ARBA" id="ARBA00023002"/>
    </source>
</evidence>
<protein>
    <submittedName>
        <fullName evidence="4">NADPH-dependent 2,4-dienoyl-CoA reductase/sulfur reductase-like enzyme</fullName>
    </submittedName>
</protein>
<keyword evidence="1" id="KW-0560">Oxidoreductase</keyword>
<keyword evidence="5" id="KW-1185">Reference proteome</keyword>
<name>A0A841K9E2_9HYPH</name>
<dbReference type="PANTHER" id="PTHR42949:SF3">
    <property type="entry name" value="ANAEROBIC GLYCEROL-3-PHOSPHATE DEHYDROGENASE SUBUNIT B"/>
    <property type="match status" value="1"/>
</dbReference>